<dbReference type="EMBL" id="AZNH01000005">
    <property type="protein sequence ID" value="KID90390.1"/>
    <property type="molecule type" value="Genomic_DNA"/>
</dbReference>
<evidence type="ECO:0000256" key="4">
    <source>
        <dbReference type="ARBA" id="ARBA00023242"/>
    </source>
</evidence>
<evidence type="ECO:0000256" key="5">
    <source>
        <dbReference type="SAM" id="MobiDB-lite"/>
    </source>
</evidence>
<dbReference type="HOGENOM" id="CLU_019525_0_0_1"/>
<dbReference type="FunFam" id="3.90.70.200:FF:000005">
    <property type="entry name" value="Related to Pol II transcription elongation factor"/>
    <property type="match status" value="1"/>
</dbReference>
<dbReference type="InterPro" id="IPR036128">
    <property type="entry name" value="Plus3-like_sf"/>
</dbReference>
<feature type="compositionally biased region" description="Basic and acidic residues" evidence="5">
    <location>
        <begin position="30"/>
        <end position="40"/>
    </location>
</feature>
<dbReference type="OrthoDB" id="166375at2759"/>
<dbReference type="InterPro" id="IPR004343">
    <property type="entry name" value="Plus-3_dom"/>
</dbReference>
<dbReference type="Proteomes" id="UP000031192">
    <property type="component" value="Unassembled WGS sequence"/>
</dbReference>
<feature type="domain" description="Plus3" evidence="6">
    <location>
        <begin position="239"/>
        <end position="375"/>
    </location>
</feature>
<feature type="compositionally biased region" description="Basic and acidic residues" evidence="5">
    <location>
        <begin position="95"/>
        <end position="133"/>
    </location>
</feature>
<dbReference type="AlphaFoldDB" id="A0A0B4GSH7"/>
<dbReference type="Gene3D" id="3.90.70.200">
    <property type="entry name" value="Plus-3 domain"/>
    <property type="match status" value="1"/>
</dbReference>
<evidence type="ECO:0000256" key="2">
    <source>
        <dbReference type="ARBA" id="ARBA00023015"/>
    </source>
</evidence>
<feature type="region of interest" description="Disordered" evidence="5">
    <location>
        <begin position="519"/>
        <end position="540"/>
    </location>
</feature>
<comment type="subcellular location">
    <subcellularLocation>
        <location evidence="1">Nucleus</location>
    </subcellularLocation>
</comment>
<evidence type="ECO:0000256" key="3">
    <source>
        <dbReference type="ARBA" id="ARBA00023163"/>
    </source>
</evidence>
<feature type="region of interest" description="Disordered" evidence="5">
    <location>
        <begin position="442"/>
        <end position="465"/>
    </location>
</feature>
<evidence type="ECO:0000313" key="8">
    <source>
        <dbReference type="Proteomes" id="UP000031192"/>
    </source>
</evidence>
<dbReference type="SUPFAM" id="SSF159042">
    <property type="entry name" value="Plus3-like"/>
    <property type="match status" value="1"/>
</dbReference>
<dbReference type="PANTHER" id="PTHR13115:SF8">
    <property type="entry name" value="RNA POLYMERASE-ASSOCIATED PROTEIN RTF1 HOMOLOG"/>
    <property type="match status" value="1"/>
</dbReference>
<feature type="compositionally biased region" description="Low complexity" evidence="5">
    <location>
        <begin position="59"/>
        <end position="72"/>
    </location>
</feature>
<organism evidence="7 8">
    <name type="scientific">Metarhizium guizhouense (strain ARSEF 977)</name>
    <dbReference type="NCBI Taxonomy" id="1276136"/>
    <lineage>
        <taxon>Eukaryota</taxon>
        <taxon>Fungi</taxon>
        <taxon>Dikarya</taxon>
        <taxon>Ascomycota</taxon>
        <taxon>Pezizomycotina</taxon>
        <taxon>Sordariomycetes</taxon>
        <taxon>Hypocreomycetidae</taxon>
        <taxon>Hypocreales</taxon>
        <taxon>Clavicipitaceae</taxon>
        <taxon>Metarhizium</taxon>
    </lineage>
</organism>
<protein>
    <submittedName>
        <fullName evidence="7">Plus-3</fullName>
    </submittedName>
</protein>
<evidence type="ECO:0000259" key="6">
    <source>
        <dbReference type="PROSITE" id="PS51360"/>
    </source>
</evidence>
<name>A0A0B4GSH7_METGA</name>
<dbReference type="PROSITE" id="PS51360">
    <property type="entry name" value="PLUS3"/>
    <property type="match status" value="1"/>
</dbReference>
<evidence type="ECO:0000313" key="7">
    <source>
        <dbReference type="EMBL" id="KID90390.1"/>
    </source>
</evidence>
<feature type="compositionally biased region" description="Basic and acidic residues" evidence="5">
    <location>
        <begin position="455"/>
        <end position="465"/>
    </location>
</feature>
<accession>A0A0B4GSH7</accession>
<comment type="caution">
    <text evidence="7">The sequence shown here is derived from an EMBL/GenBank/DDBJ whole genome shotgun (WGS) entry which is preliminary data.</text>
</comment>
<gene>
    <name evidence="7" type="ORF">MGU_02267</name>
</gene>
<dbReference type="GO" id="GO:1990269">
    <property type="term" value="F:RNA polymerase II C-terminal domain phosphoserine binding"/>
    <property type="evidence" value="ECO:0007669"/>
    <property type="project" value="TreeGrafter"/>
</dbReference>
<feature type="compositionally biased region" description="Basic and acidic residues" evidence="5">
    <location>
        <begin position="184"/>
        <end position="212"/>
    </location>
</feature>
<keyword evidence="8" id="KW-1185">Reference proteome</keyword>
<feature type="compositionally biased region" description="Basic and acidic residues" evidence="5">
    <location>
        <begin position="220"/>
        <end position="243"/>
    </location>
</feature>
<dbReference type="GO" id="GO:0016593">
    <property type="term" value="C:Cdc73/Paf1 complex"/>
    <property type="evidence" value="ECO:0007669"/>
    <property type="project" value="TreeGrafter"/>
</dbReference>
<dbReference type="SMART" id="SM00719">
    <property type="entry name" value="Plus3"/>
    <property type="match status" value="1"/>
</dbReference>
<dbReference type="GO" id="GO:0003677">
    <property type="term" value="F:DNA binding"/>
    <property type="evidence" value="ECO:0007669"/>
    <property type="project" value="InterPro"/>
</dbReference>
<proteinExistence type="predicted"/>
<keyword evidence="2" id="KW-0805">Transcription regulation</keyword>
<dbReference type="PANTHER" id="PTHR13115">
    <property type="entry name" value="RNA POLYMERASE-ASSOCIATED PROTEIN RTF1 HOMOLOG"/>
    <property type="match status" value="1"/>
</dbReference>
<feature type="region of interest" description="Disordered" evidence="5">
    <location>
        <begin position="1"/>
        <end position="243"/>
    </location>
</feature>
<dbReference type="Pfam" id="PF03126">
    <property type="entry name" value="Plus-3"/>
    <property type="match status" value="1"/>
</dbReference>
<keyword evidence="4" id="KW-0539">Nucleus</keyword>
<evidence type="ECO:0000256" key="1">
    <source>
        <dbReference type="ARBA" id="ARBA00004123"/>
    </source>
</evidence>
<keyword evidence="3" id="KW-0804">Transcription</keyword>
<reference evidence="7 8" key="1">
    <citation type="journal article" date="2014" name="Proc. Natl. Acad. Sci. U.S.A.">
        <title>Trajectory and genomic determinants of fungal-pathogen speciation and host adaptation.</title>
        <authorList>
            <person name="Hu X."/>
            <person name="Xiao G."/>
            <person name="Zheng P."/>
            <person name="Shang Y."/>
            <person name="Su Y."/>
            <person name="Zhang X."/>
            <person name="Liu X."/>
            <person name="Zhan S."/>
            <person name="St Leger R.J."/>
            <person name="Wang C."/>
        </authorList>
    </citation>
    <scope>NUCLEOTIDE SEQUENCE [LARGE SCALE GENOMIC DNA]</scope>
    <source>
        <strain evidence="7 8">ARSEF 977</strain>
    </source>
</reference>
<feature type="compositionally biased region" description="Polar residues" evidence="5">
    <location>
        <begin position="519"/>
        <end position="536"/>
    </location>
</feature>
<sequence>MSDIEDELLALAGGDSEDEGSARSRGGSESPRRSRNDAGKSKKSKRRARQDDSEEEGEASSAPSSPNSLESAPMDESDSDAEPAPRVGGTDEDDKYPVDGKFTSEAERAEIMAMREVDRERILAERMDEVERQRQRRRLRQMIEETERRNVKKKRSADTAELEDGQRKGSRQRTGKGNESAMDSLRRARAEKAKRKEDKTRGRDYSPARRDLDEEESGDDFSRARSRTPEKEQEKEAPPAELKDFERVRLGRNEFAQVCFTPGFESAITGCYIRIALGPHPETGVEQYRMAVIKGFTTSRPYALTGPQGPFVTDQYVKAAHGKAVKEFPFIAASSGKFTDNELNRYQVTCTNENVKLPTKAYLADKIDEINNLINHKWTSEEIKARLAKRNELKRRFDPAERERVGKLLDEAVARGNETKAQELQEELEQLGTQRLAFRTTLGSSKNLDGPRAATEQDRLAERNRENRRMNAELVRKAQLKEKARAREIEMALKRGEQVADDPSRRLRTKAKFVHDVNDTPQKLSANGSEASTPANGTPKVAATKPEMLSHLAKLQEKNYSESNGVPGIHKPLMDDDVIGALDLDIDVEI</sequence>